<feature type="compositionally biased region" description="Polar residues" evidence="1">
    <location>
        <begin position="293"/>
        <end position="303"/>
    </location>
</feature>
<dbReference type="InterPro" id="IPR013216">
    <property type="entry name" value="Methyltransf_11"/>
</dbReference>
<dbReference type="KEGG" id="rsn:RSPO_c01562"/>
<feature type="region of interest" description="Disordered" evidence="1">
    <location>
        <begin position="1"/>
        <end position="23"/>
    </location>
</feature>
<feature type="domain" description="Methyltransferase type 11" evidence="2">
    <location>
        <begin position="125"/>
        <end position="173"/>
    </location>
</feature>
<gene>
    <name evidence="3" type="ordered locus">RSPO_c01562</name>
</gene>
<evidence type="ECO:0000256" key="1">
    <source>
        <dbReference type="SAM" id="MobiDB-lite"/>
    </source>
</evidence>
<dbReference type="EMBL" id="CP002819">
    <property type="protein sequence ID" value="AEG68862.1"/>
    <property type="molecule type" value="Genomic_DNA"/>
</dbReference>
<feature type="region of interest" description="Disordered" evidence="1">
    <location>
        <begin position="288"/>
        <end position="315"/>
    </location>
</feature>
<dbReference type="SUPFAM" id="SSF53335">
    <property type="entry name" value="S-adenosyl-L-methionine-dependent methyltransferases"/>
    <property type="match status" value="1"/>
</dbReference>
<keyword evidence="3" id="KW-0489">Methyltransferase</keyword>
<reference evidence="3 4" key="1">
    <citation type="journal article" date="2011" name="J. Bacteriol.">
        <title>Complete genome sequence of the plant pathogen Ralstonia solanacearum strain Po82.</title>
        <authorList>
            <person name="Xu J."/>
            <person name="Zheng H.J."/>
            <person name="Liu L."/>
            <person name="Pan Z.C."/>
            <person name="Prior P."/>
            <person name="Tang B."/>
            <person name="Xu J.S."/>
            <person name="Zhang H."/>
            <person name="Tian Q."/>
            <person name="Zhang L.Q."/>
            <person name="Feng J."/>
        </authorList>
    </citation>
    <scope>NUCLEOTIDE SEQUENCE [LARGE SCALE GENOMIC DNA]</scope>
    <source>
        <strain evidence="3 4">Po82</strain>
    </source>
</reference>
<organism evidence="3 4">
    <name type="scientific">Ralstonia solanacearum (strain Po82)</name>
    <dbReference type="NCBI Taxonomy" id="1031711"/>
    <lineage>
        <taxon>Bacteria</taxon>
        <taxon>Pseudomonadati</taxon>
        <taxon>Pseudomonadota</taxon>
        <taxon>Betaproteobacteria</taxon>
        <taxon>Burkholderiales</taxon>
        <taxon>Burkholderiaceae</taxon>
        <taxon>Ralstonia</taxon>
        <taxon>Ralstonia solanacearum species complex</taxon>
    </lineage>
</organism>
<accession>F6G0L7</accession>
<dbReference type="PATRIC" id="fig|1031711.3.peg.1520"/>
<name>F6G0L7_RALS8</name>
<keyword evidence="3" id="KW-0808">Transferase</keyword>
<dbReference type="GO" id="GO:0008757">
    <property type="term" value="F:S-adenosylmethionine-dependent methyltransferase activity"/>
    <property type="evidence" value="ECO:0007669"/>
    <property type="project" value="InterPro"/>
</dbReference>
<dbReference type="eggNOG" id="COG2226">
    <property type="taxonomic scope" value="Bacteria"/>
</dbReference>
<dbReference type="HOGENOM" id="CLU_075049_0_0_4"/>
<dbReference type="AlphaFoldDB" id="F6G0L7"/>
<dbReference type="Pfam" id="PF08241">
    <property type="entry name" value="Methyltransf_11"/>
    <property type="match status" value="1"/>
</dbReference>
<dbReference type="Gene3D" id="3.40.50.150">
    <property type="entry name" value="Vaccinia Virus protein VP39"/>
    <property type="match status" value="1"/>
</dbReference>
<dbReference type="GO" id="GO:0032259">
    <property type="term" value="P:methylation"/>
    <property type="evidence" value="ECO:0007669"/>
    <property type="project" value="UniProtKB-KW"/>
</dbReference>
<evidence type="ECO:0000313" key="3">
    <source>
        <dbReference type="EMBL" id="AEG68862.1"/>
    </source>
</evidence>
<sequence>MSVNAAIASTASGTPPWTMPDSSSDRRIIDWHHWLASPPGQYVLRWEQAQFDRTVADMFGFHALQLGHPGFDALRENRIPLIARVIDDIDPDAPIDTLDPTDPADPPGETDADPAVPRRQATPRVICRYDELPFASQSIDLAALPHVLEFTDDPHEVLREVARVLMPEGRLVITGFNPLSLWGMRQGMRRLGTESFLPAQSQMIAFTRLKDWLKLLGFDIVRGRFGCYCPPNRTDKWLQRMAFMEKAGDRWWPIFGAVYMLQAVKRVRGMRLVGPAWKTLKSPALVPAGTPVATPSGSHTTKTPPAAARDGRPGA</sequence>
<feature type="region of interest" description="Disordered" evidence="1">
    <location>
        <begin position="92"/>
        <end position="120"/>
    </location>
</feature>
<evidence type="ECO:0000259" key="2">
    <source>
        <dbReference type="Pfam" id="PF08241"/>
    </source>
</evidence>
<evidence type="ECO:0000313" key="4">
    <source>
        <dbReference type="Proteomes" id="UP000007953"/>
    </source>
</evidence>
<feature type="compositionally biased region" description="Polar residues" evidence="1">
    <location>
        <begin position="1"/>
        <end position="15"/>
    </location>
</feature>
<proteinExistence type="predicted"/>
<protein>
    <submittedName>
        <fullName evidence="3">Generic methyltransferase protein</fullName>
    </submittedName>
</protein>
<dbReference type="InterPro" id="IPR029063">
    <property type="entry name" value="SAM-dependent_MTases_sf"/>
</dbReference>
<dbReference type="Proteomes" id="UP000007953">
    <property type="component" value="Chromosome"/>
</dbReference>